<organism evidence="9 10">
    <name type="scientific">Ammonifex thiophilus</name>
    <dbReference type="NCBI Taxonomy" id="444093"/>
    <lineage>
        <taxon>Bacteria</taxon>
        <taxon>Bacillati</taxon>
        <taxon>Bacillota</taxon>
        <taxon>Clostridia</taxon>
        <taxon>Thermoanaerobacterales</taxon>
        <taxon>Thermoanaerobacteraceae</taxon>
        <taxon>Ammonifex</taxon>
    </lineage>
</organism>
<comment type="similarity">
    <text evidence="1 7">Belongs to the RecO family.</text>
</comment>
<keyword evidence="10" id="KW-1185">Reference proteome</keyword>
<comment type="function">
    <text evidence="7">Involved in DNA repair and RecF pathway recombination.</text>
</comment>
<dbReference type="GO" id="GO:0006302">
    <property type="term" value="P:double-strand break repair"/>
    <property type="evidence" value="ECO:0007669"/>
    <property type="project" value="TreeGrafter"/>
</dbReference>
<dbReference type="Pfam" id="PF11967">
    <property type="entry name" value="RecO_N"/>
    <property type="match status" value="1"/>
</dbReference>
<evidence type="ECO:0000313" key="9">
    <source>
        <dbReference type="EMBL" id="RDV83234.1"/>
    </source>
</evidence>
<dbReference type="Pfam" id="PF02565">
    <property type="entry name" value="RecO_C"/>
    <property type="match status" value="1"/>
</dbReference>
<keyword evidence="4 7" id="KW-0233">DNA recombination</keyword>
<sequence>MQWSCAEGVVLRASPIREADRLLTIFSLERGKLSATAFGGARPRSRKRAATLPFCRARFFLKRRGDNYQVDQVELLERFPELSHPRLLGYAGYLAELVEGFSPPEEPNPSLYRFLVLSLRQLGQNPELLAQAFSLKLLRLMGLTPELKACSSCRRPFSPDWAKTYFSLPGGLVCPSCAANGKAVGCTISPGSARLLGALSELPLSKTLTLKASPATLAEAREALSSLVTFHLGYRPRSLLYLQSLGSLSGGKEE</sequence>
<keyword evidence="3 7" id="KW-0227">DNA damage</keyword>
<comment type="caution">
    <text evidence="9">The sequence shown here is derived from an EMBL/GenBank/DDBJ whole genome shotgun (WGS) entry which is preliminary data.</text>
</comment>
<dbReference type="NCBIfam" id="TIGR00613">
    <property type="entry name" value="reco"/>
    <property type="match status" value="1"/>
</dbReference>
<dbReference type="AlphaFoldDB" id="A0A3D8P5W0"/>
<evidence type="ECO:0000256" key="4">
    <source>
        <dbReference type="ARBA" id="ARBA00023172"/>
    </source>
</evidence>
<evidence type="ECO:0000256" key="7">
    <source>
        <dbReference type="HAMAP-Rule" id="MF_00201"/>
    </source>
</evidence>
<dbReference type="RefSeq" id="WP_115792563.1">
    <property type="nucleotide sequence ID" value="NZ_QSLN01000006.1"/>
</dbReference>
<dbReference type="PANTHER" id="PTHR33991:SF1">
    <property type="entry name" value="DNA REPAIR PROTEIN RECO"/>
    <property type="match status" value="1"/>
</dbReference>
<feature type="domain" description="DNA replication/recombination mediator RecO N-terminal" evidence="8">
    <location>
        <begin position="6"/>
        <end position="78"/>
    </location>
</feature>
<dbReference type="InterPro" id="IPR037278">
    <property type="entry name" value="ARFGAP/RecO"/>
</dbReference>
<reference evidence="9 10" key="1">
    <citation type="submission" date="2018-08" db="EMBL/GenBank/DDBJ databases">
        <title>Form III RuBisCO-mediated autotrophy in Thermodesulfobium bacteria.</title>
        <authorList>
            <person name="Toshchakov S.V."/>
            <person name="Kublanov I.V."/>
            <person name="Frolov E."/>
            <person name="Bonch-Osmolovskaya E.A."/>
            <person name="Tourova T.P."/>
            <person name="Chernych N.A."/>
            <person name="Lebedinsky A.V."/>
        </authorList>
    </citation>
    <scope>NUCLEOTIDE SEQUENCE [LARGE SCALE GENOMIC DNA]</scope>
    <source>
        <strain evidence="9 10">SR</strain>
    </source>
</reference>
<keyword evidence="5 7" id="KW-0234">DNA repair</keyword>
<dbReference type="HAMAP" id="MF_00201">
    <property type="entry name" value="RecO"/>
    <property type="match status" value="1"/>
</dbReference>
<evidence type="ECO:0000256" key="6">
    <source>
        <dbReference type="ARBA" id="ARBA00033409"/>
    </source>
</evidence>
<evidence type="ECO:0000259" key="8">
    <source>
        <dbReference type="Pfam" id="PF11967"/>
    </source>
</evidence>
<dbReference type="InterPro" id="IPR022572">
    <property type="entry name" value="DNA_rep/recomb_RecO_N"/>
</dbReference>
<dbReference type="SUPFAM" id="SSF57863">
    <property type="entry name" value="ArfGap/RecO-like zinc finger"/>
    <property type="match status" value="1"/>
</dbReference>
<dbReference type="EMBL" id="QSLN01000006">
    <property type="protein sequence ID" value="RDV83234.1"/>
    <property type="molecule type" value="Genomic_DNA"/>
</dbReference>
<evidence type="ECO:0000256" key="5">
    <source>
        <dbReference type="ARBA" id="ARBA00023204"/>
    </source>
</evidence>
<dbReference type="OrthoDB" id="9797083at2"/>
<dbReference type="Proteomes" id="UP000256329">
    <property type="component" value="Unassembled WGS sequence"/>
</dbReference>
<dbReference type="Gene3D" id="1.20.1440.120">
    <property type="entry name" value="Recombination protein O, C-terminal domain"/>
    <property type="match status" value="1"/>
</dbReference>
<name>A0A3D8P5W0_9THEO</name>
<evidence type="ECO:0000256" key="3">
    <source>
        <dbReference type="ARBA" id="ARBA00022763"/>
    </source>
</evidence>
<dbReference type="SUPFAM" id="SSF50249">
    <property type="entry name" value="Nucleic acid-binding proteins"/>
    <property type="match status" value="1"/>
</dbReference>
<dbReference type="GO" id="GO:0043590">
    <property type="term" value="C:bacterial nucleoid"/>
    <property type="evidence" value="ECO:0007669"/>
    <property type="project" value="TreeGrafter"/>
</dbReference>
<dbReference type="InterPro" id="IPR003717">
    <property type="entry name" value="RecO"/>
</dbReference>
<proteinExistence type="inferred from homology"/>
<dbReference type="PANTHER" id="PTHR33991">
    <property type="entry name" value="DNA REPAIR PROTEIN RECO"/>
    <property type="match status" value="1"/>
</dbReference>
<accession>A0A3D8P5W0</accession>
<evidence type="ECO:0000256" key="1">
    <source>
        <dbReference type="ARBA" id="ARBA00007452"/>
    </source>
</evidence>
<evidence type="ECO:0000256" key="2">
    <source>
        <dbReference type="ARBA" id="ARBA00021310"/>
    </source>
</evidence>
<dbReference type="Gene3D" id="2.40.50.140">
    <property type="entry name" value="Nucleic acid-binding proteins"/>
    <property type="match status" value="1"/>
</dbReference>
<dbReference type="InterPro" id="IPR012340">
    <property type="entry name" value="NA-bd_OB-fold"/>
</dbReference>
<gene>
    <name evidence="7 9" type="primary">recO</name>
    <name evidence="9" type="ORF">DXX99_05850</name>
</gene>
<dbReference type="InterPro" id="IPR042242">
    <property type="entry name" value="RecO_C"/>
</dbReference>
<protein>
    <recommendedName>
        <fullName evidence="2 7">DNA repair protein RecO</fullName>
    </recommendedName>
    <alternativeName>
        <fullName evidence="6 7">Recombination protein O</fullName>
    </alternativeName>
</protein>
<evidence type="ECO:0000313" key="10">
    <source>
        <dbReference type="Proteomes" id="UP000256329"/>
    </source>
</evidence>
<dbReference type="GO" id="GO:0006310">
    <property type="term" value="P:DNA recombination"/>
    <property type="evidence" value="ECO:0007669"/>
    <property type="project" value="UniProtKB-UniRule"/>
</dbReference>